<dbReference type="STRING" id="1123231.SAMN02745189_00907"/>
<keyword evidence="4" id="KW-0997">Cell inner membrane</keyword>
<dbReference type="InterPro" id="IPR055348">
    <property type="entry name" value="DctQ"/>
</dbReference>
<gene>
    <name evidence="11" type="ORF">SAMN02745189_00907</name>
</gene>
<dbReference type="PANTHER" id="PTHR35011">
    <property type="entry name" value="2,3-DIKETO-L-GULONATE TRAP TRANSPORTER SMALL PERMEASE PROTEIN YIAM"/>
    <property type="match status" value="1"/>
</dbReference>
<keyword evidence="2" id="KW-0813">Transport</keyword>
<evidence type="ECO:0000256" key="8">
    <source>
        <dbReference type="ARBA" id="ARBA00038436"/>
    </source>
</evidence>
<evidence type="ECO:0000256" key="4">
    <source>
        <dbReference type="ARBA" id="ARBA00022519"/>
    </source>
</evidence>
<dbReference type="AlphaFoldDB" id="A0A1M7CVQ1"/>
<dbReference type="Proteomes" id="UP000184206">
    <property type="component" value="Unassembled WGS sequence"/>
</dbReference>
<feature type="transmembrane region" description="Helical" evidence="9">
    <location>
        <begin position="48"/>
        <end position="65"/>
    </location>
</feature>
<evidence type="ECO:0000256" key="9">
    <source>
        <dbReference type="SAM" id="Phobius"/>
    </source>
</evidence>
<proteinExistence type="inferred from homology"/>
<feature type="transmembrane region" description="Helical" evidence="9">
    <location>
        <begin position="12"/>
        <end position="36"/>
    </location>
</feature>
<keyword evidence="7 9" id="KW-0472">Membrane</keyword>
<dbReference type="Pfam" id="PF04290">
    <property type="entry name" value="DctQ"/>
    <property type="match status" value="1"/>
</dbReference>
<evidence type="ECO:0000256" key="1">
    <source>
        <dbReference type="ARBA" id="ARBA00004429"/>
    </source>
</evidence>
<keyword evidence="3" id="KW-1003">Cell membrane</keyword>
<keyword evidence="12" id="KW-1185">Reference proteome</keyword>
<evidence type="ECO:0000256" key="7">
    <source>
        <dbReference type="ARBA" id="ARBA00023136"/>
    </source>
</evidence>
<dbReference type="EMBL" id="FRCF01000002">
    <property type="protein sequence ID" value="SHL71332.1"/>
    <property type="molecule type" value="Genomic_DNA"/>
</dbReference>
<dbReference type="RefSeq" id="WP_084669887.1">
    <property type="nucleotide sequence ID" value="NZ_FRCF01000002.1"/>
</dbReference>
<evidence type="ECO:0000256" key="6">
    <source>
        <dbReference type="ARBA" id="ARBA00022989"/>
    </source>
</evidence>
<dbReference type="OrthoDB" id="9815614at2"/>
<reference evidence="11 12" key="1">
    <citation type="submission" date="2016-11" db="EMBL/GenBank/DDBJ databases">
        <authorList>
            <person name="Jaros S."/>
            <person name="Januszkiewicz K."/>
            <person name="Wedrychowicz H."/>
        </authorList>
    </citation>
    <scope>NUCLEOTIDE SEQUENCE [LARGE SCALE GENOMIC DNA]</scope>
    <source>
        <strain evidence="11 12">DSM 16010</strain>
    </source>
</reference>
<feature type="domain" description="Tripartite ATP-independent periplasmic transporters DctQ component" evidence="10">
    <location>
        <begin position="25"/>
        <end position="152"/>
    </location>
</feature>
<keyword evidence="6 9" id="KW-1133">Transmembrane helix</keyword>
<sequence>MINKIDVTLSKILETVMVITLLVTVIVTFIQVVFRYFLQISLPWSQEFLMLCFVYSVFSGAAYLVSKNEHLVVDLFDKLPKKLDGFLSILECLIAIFVLGVFVYYGFELVQLNLDTGQTLSSLPIQRAYLYMAVPVFSIMMIYFYVRRLIKLCFGWV</sequence>
<keyword evidence="5 9" id="KW-0812">Transmembrane</keyword>
<evidence type="ECO:0000259" key="10">
    <source>
        <dbReference type="Pfam" id="PF04290"/>
    </source>
</evidence>
<evidence type="ECO:0000313" key="11">
    <source>
        <dbReference type="EMBL" id="SHL71332.1"/>
    </source>
</evidence>
<feature type="transmembrane region" description="Helical" evidence="9">
    <location>
        <begin position="86"/>
        <end position="107"/>
    </location>
</feature>
<organism evidence="11 12">
    <name type="scientific">Lacicoccus alkaliphilus DSM 16010</name>
    <dbReference type="NCBI Taxonomy" id="1123231"/>
    <lineage>
        <taxon>Bacteria</taxon>
        <taxon>Bacillati</taxon>
        <taxon>Bacillota</taxon>
        <taxon>Bacilli</taxon>
        <taxon>Bacillales</taxon>
        <taxon>Salinicoccaceae</taxon>
        <taxon>Lacicoccus</taxon>
    </lineage>
</organism>
<dbReference type="InterPro" id="IPR007387">
    <property type="entry name" value="TRAP_DctQ"/>
</dbReference>
<dbReference type="GO" id="GO:0022857">
    <property type="term" value="F:transmembrane transporter activity"/>
    <property type="evidence" value="ECO:0007669"/>
    <property type="project" value="TreeGrafter"/>
</dbReference>
<feature type="transmembrane region" description="Helical" evidence="9">
    <location>
        <begin position="127"/>
        <end position="146"/>
    </location>
</feature>
<comment type="similarity">
    <text evidence="8">Belongs to the TRAP transporter small permease family.</text>
</comment>
<comment type="subcellular location">
    <subcellularLocation>
        <location evidence="1">Cell inner membrane</location>
        <topology evidence="1">Multi-pass membrane protein</topology>
    </subcellularLocation>
</comment>
<name>A0A1M7CVQ1_9BACL</name>
<accession>A0A1M7CVQ1</accession>
<evidence type="ECO:0000256" key="5">
    <source>
        <dbReference type="ARBA" id="ARBA00022692"/>
    </source>
</evidence>
<evidence type="ECO:0000256" key="2">
    <source>
        <dbReference type="ARBA" id="ARBA00022448"/>
    </source>
</evidence>
<dbReference type="GO" id="GO:0015740">
    <property type="term" value="P:C4-dicarboxylate transport"/>
    <property type="evidence" value="ECO:0007669"/>
    <property type="project" value="TreeGrafter"/>
</dbReference>
<dbReference type="GO" id="GO:0005886">
    <property type="term" value="C:plasma membrane"/>
    <property type="evidence" value="ECO:0007669"/>
    <property type="project" value="UniProtKB-SubCell"/>
</dbReference>
<evidence type="ECO:0000313" key="12">
    <source>
        <dbReference type="Proteomes" id="UP000184206"/>
    </source>
</evidence>
<evidence type="ECO:0000256" key="3">
    <source>
        <dbReference type="ARBA" id="ARBA00022475"/>
    </source>
</evidence>
<dbReference type="PANTHER" id="PTHR35011:SF11">
    <property type="entry name" value="TRAP TRANSPORTER SMALL PERMEASE PROTEIN"/>
    <property type="match status" value="1"/>
</dbReference>
<protein>
    <submittedName>
        <fullName evidence="11">TRAP-type C4-dicarboxylate transport system, small permease component</fullName>
    </submittedName>
</protein>